<dbReference type="PATRIC" id="fig|324602.8.peg.3237"/>
<dbReference type="KEGG" id="cau:Caur_2874"/>
<evidence type="ECO:0000313" key="3">
    <source>
        <dbReference type="Proteomes" id="UP000002008"/>
    </source>
</evidence>
<evidence type="ECO:0000259" key="1">
    <source>
        <dbReference type="Pfam" id="PF12770"/>
    </source>
</evidence>
<evidence type="ECO:0000313" key="2">
    <source>
        <dbReference type="EMBL" id="ABY36075.1"/>
    </source>
</evidence>
<dbReference type="HOGENOM" id="CLU_408168_0_0_0"/>
<dbReference type="Pfam" id="PF13289">
    <property type="entry name" value="SIR2_2"/>
    <property type="match status" value="1"/>
</dbReference>
<accession>A9WF91</accession>
<dbReference type="AlphaFoldDB" id="A9WF91"/>
<dbReference type="InParanoid" id="A9WF91"/>
<dbReference type="Proteomes" id="UP000002008">
    <property type="component" value="Chromosome"/>
</dbReference>
<dbReference type="EnsemblBacteria" id="ABY36075">
    <property type="protein sequence ID" value="ABY36075"/>
    <property type="gene ID" value="Caur_2874"/>
</dbReference>
<sequence length="699" mass="78961">MDEIIDLEFSLRSIGNAGYAVTLSYADPDSDADVRIERGNVDRPIQFDFNRLRELNTDPVAYGTALGTMLLSDPDLLAQFQAARAIARRGRRPLPIRFRLFIAPSAAELHALRWETLCMPDGEPLLMGEEVYFSRYLTSNDVQPIRARSRNALRVLIAIANPHGIERFGLAPVDVAGELARARAGFAHFDIVELVEPGAATLEQIISTLRTSARKGQPFDVLYVVAHGSFVEGNTYLWLVKPDNTFDRVDGSSFCQRLRELAERPRLVMLIACQSGGGMTTDNGALAAIGPRLAEAGVPAVVAMQGNVSMRLIERFIPAFCQELQHHGMIDAAMAVARGTVRDLPDFWMPALYSRLKSGRIWYVPGFADEHETAEKIEALASYMADGLCTPIIGPELAETRLGTSRAIARMWAERYRYPMESYEGEQLAYVAQFLSIKHDYRFPRRSLVETLRQLLLDTYGDTLPDLAQLDLQQMYSLIGRHERERDPHDPYRVLAAQPLPVYITANASNMLSDALIEAGKQPVIELCRWNEDLDHLPSIFEREPDYRPSAERPLVFHLFGNFDQLETLVLTEDDYFDFLINISAERERIPAIVRDALADSALLFLGFELEDIGFRTLFHSLIKPLRGGSRRRRYVQIAGQLLPREDQVLQPDRAIRYLEAYFQDTAAISIFWGSPRDFCTALALHLVESDRPRRRRGF</sequence>
<name>A9WF91_CHLAA</name>
<dbReference type="InterPro" id="IPR024983">
    <property type="entry name" value="CHAT_dom"/>
</dbReference>
<organism evidence="2 3">
    <name type="scientific">Chloroflexus aurantiacus (strain ATCC 29366 / DSM 635 / J-10-fl)</name>
    <dbReference type="NCBI Taxonomy" id="324602"/>
    <lineage>
        <taxon>Bacteria</taxon>
        <taxon>Bacillati</taxon>
        <taxon>Chloroflexota</taxon>
        <taxon>Chloroflexia</taxon>
        <taxon>Chloroflexales</taxon>
        <taxon>Chloroflexineae</taxon>
        <taxon>Chloroflexaceae</taxon>
        <taxon>Chloroflexus</taxon>
    </lineage>
</organism>
<keyword evidence="3" id="KW-1185">Reference proteome</keyword>
<feature type="domain" description="CHAT" evidence="1">
    <location>
        <begin position="61"/>
        <end position="344"/>
    </location>
</feature>
<dbReference type="eggNOG" id="COG4995">
    <property type="taxonomic scope" value="Bacteria"/>
</dbReference>
<dbReference type="EMBL" id="CP000909">
    <property type="protein sequence ID" value="ABY36075.1"/>
    <property type="molecule type" value="Genomic_DNA"/>
</dbReference>
<dbReference type="Pfam" id="PF12770">
    <property type="entry name" value="CHAT"/>
    <property type="match status" value="1"/>
</dbReference>
<reference evidence="3" key="1">
    <citation type="journal article" date="2011" name="BMC Genomics">
        <title>Complete genome sequence of the filamentous anoxygenic phototrophic bacterium Chloroflexus aurantiacus.</title>
        <authorList>
            <person name="Tang K.H."/>
            <person name="Barry K."/>
            <person name="Chertkov O."/>
            <person name="Dalin E."/>
            <person name="Han C.S."/>
            <person name="Hauser L.J."/>
            <person name="Honchak B.M."/>
            <person name="Karbach L.E."/>
            <person name="Land M.L."/>
            <person name="Lapidus A."/>
            <person name="Larimer F.W."/>
            <person name="Mikhailova N."/>
            <person name="Pitluck S."/>
            <person name="Pierson B.K."/>
            <person name="Blankenship R.E."/>
        </authorList>
    </citation>
    <scope>NUCLEOTIDE SEQUENCE [LARGE SCALE GENOMIC DNA]</scope>
    <source>
        <strain evidence="3">ATCC 29366 / DSM 635 / J-10-fl</strain>
    </source>
</reference>
<gene>
    <name evidence="2" type="ordered locus">Caur_2874</name>
</gene>
<dbReference type="RefSeq" id="WP_012258728.1">
    <property type="nucleotide sequence ID" value="NC_010175.1"/>
</dbReference>
<protein>
    <recommendedName>
        <fullName evidence="1">CHAT domain-containing protein</fullName>
    </recommendedName>
</protein>
<proteinExistence type="predicted"/>
<dbReference type="STRING" id="324602.Caur_2874"/>